<evidence type="ECO:0000256" key="1">
    <source>
        <dbReference type="SAM" id="MobiDB-lite"/>
    </source>
</evidence>
<evidence type="ECO:0000313" key="4">
    <source>
        <dbReference type="EMBL" id="MBB4985117.1"/>
    </source>
</evidence>
<feature type="transmembrane region" description="Helical" evidence="2">
    <location>
        <begin position="22"/>
        <end position="46"/>
    </location>
</feature>
<feature type="compositionally biased region" description="Low complexity" evidence="1">
    <location>
        <begin position="271"/>
        <end position="281"/>
    </location>
</feature>
<name>A0A7W7U4X3_9ACTN</name>
<evidence type="ECO:0000313" key="5">
    <source>
        <dbReference type="Proteomes" id="UP000582643"/>
    </source>
</evidence>
<dbReference type="InterPro" id="IPR008613">
    <property type="entry name" value="Excalibur_Ca-bd_domain"/>
</dbReference>
<feature type="region of interest" description="Disordered" evidence="1">
    <location>
        <begin position="300"/>
        <end position="326"/>
    </location>
</feature>
<dbReference type="CDD" id="cd06577">
    <property type="entry name" value="PASTA_pknB"/>
    <property type="match status" value="1"/>
</dbReference>
<feature type="region of interest" description="Disordered" evidence="1">
    <location>
        <begin position="263"/>
        <end position="287"/>
    </location>
</feature>
<dbReference type="InterPro" id="IPR005543">
    <property type="entry name" value="PASTA_dom"/>
</dbReference>
<dbReference type="SMART" id="SM00894">
    <property type="entry name" value="Excalibur"/>
    <property type="match status" value="1"/>
</dbReference>
<dbReference type="Proteomes" id="UP000582643">
    <property type="component" value="Unassembled WGS sequence"/>
</dbReference>
<dbReference type="Pfam" id="PF05901">
    <property type="entry name" value="Excalibur"/>
    <property type="match status" value="1"/>
</dbReference>
<keyword evidence="5" id="KW-1185">Reference proteome</keyword>
<keyword evidence="2" id="KW-0812">Transmembrane</keyword>
<keyword evidence="2" id="KW-1133">Transmembrane helix</keyword>
<dbReference type="RefSeq" id="WP_312883354.1">
    <property type="nucleotide sequence ID" value="NZ_JACHJY010000009.1"/>
</dbReference>
<feature type="compositionally biased region" description="Low complexity" evidence="1">
    <location>
        <begin position="86"/>
        <end position="101"/>
    </location>
</feature>
<gene>
    <name evidence="4" type="ORF">GGE06_006067</name>
</gene>
<feature type="region of interest" description="Disordered" evidence="1">
    <location>
        <begin position="76"/>
        <end position="109"/>
    </location>
</feature>
<comment type="caution">
    <text evidence="4">The sequence shown here is derived from an EMBL/GenBank/DDBJ whole genome shotgun (WGS) entry which is preliminary data.</text>
</comment>
<evidence type="ECO:0000256" key="2">
    <source>
        <dbReference type="SAM" id="Phobius"/>
    </source>
</evidence>
<organism evidence="4 5">
    <name type="scientific">Streptomyces nymphaeiformis</name>
    <dbReference type="NCBI Taxonomy" id="2663842"/>
    <lineage>
        <taxon>Bacteria</taxon>
        <taxon>Bacillati</taxon>
        <taxon>Actinomycetota</taxon>
        <taxon>Actinomycetes</taxon>
        <taxon>Kitasatosporales</taxon>
        <taxon>Streptomycetaceae</taxon>
        <taxon>Streptomyces</taxon>
    </lineage>
</organism>
<dbReference type="EMBL" id="JACHJY010000009">
    <property type="protein sequence ID" value="MBB4985117.1"/>
    <property type="molecule type" value="Genomic_DNA"/>
</dbReference>
<dbReference type="PROSITE" id="PS51178">
    <property type="entry name" value="PASTA"/>
    <property type="match status" value="1"/>
</dbReference>
<feature type="compositionally biased region" description="Basic and acidic residues" evidence="1">
    <location>
        <begin position="305"/>
        <end position="326"/>
    </location>
</feature>
<accession>A0A7W7U4X3</accession>
<evidence type="ECO:0000259" key="3">
    <source>
        <dbReference type="PROSITE" id="PS51178"/>
    </source>
</evidence>
<feature type="domain" description="PASTA" evidence="3">
    <location>
        <begin position="181"/>
        <end position="255"/>
    </location>
</feature>
<keyword evidence="2" id="KW-0472">Membrane</keyword>
<proteinExistence type="predicted"/>
<reference evidence="4 5" key="1">
    <citation type="submission" date="2020-08" db="EMBL/GenBank/DDBJ databases">
        <title>Genomic Encyclopedia of Type Strains, Phase III (KMG-III): the genomes of soil and plant-associated and newly described type strains.</title>
        <authorList>
            <person name="Whitman W."/>
        </authorList>
    </citation>
    <scope>NUCLEOTIDE SEQUENCE [LARGE SCALE GENOMIC DNA]</scope>
    <source>
        <strain evidence="4 5">SFB5A</strain>
    </source>
</reference>
<dbReference type="AlphaFoldDB" id="A0A7W7U4X3"/>
<feature type="compositionally biased region" description="Basic and acidic residues" evidence="1">
    <location>
        <begin position="76"/>
        <end position="85"/>
    </location>
</feature>
<sequence length="326" mass="33798">MDSYAYAPPPPPSPPRGADRRWWQHPGLVVVALVVLPPVGIGLAWLSPWDRKRKILASVLAAVWFALPFLRGDPPEEGKAGRGDARPPAASVSASASATPSPAGPPALVGKGLKEAQEVASAAGYSVVSHDASEQDARQWDAGEWAVCFQTSAGQRDGGRPVLDLGVVRDGAPCPAADGEKIPWPAMPSVTGVTLARAGELLKPVGVKKVDVESAYSDVALPGDDGPWKVCFQDPAPGGEIENPQYATVYLKVAPPGAACPERPYAPLHPEPATTAPERTPGSGGGGVYFADCDAARAAGAAPLRRGEPGYRSGLDRDRDGIACDT</sequence>
<dbReference type="Gene3D" id="3.30.10.20">
    <property type="match status" value="1"/>
</dbReference>
<protein>
    <recommendedName>
        <fullName evidence="3">PASTA domain-containing protein</fullName>
    </recommendedName>
</protein>
<feature type="transmembrane region" description="Helical" evidence="2">
    <location>
        <begin position="55"/>
        <end position="72"/>
    </location>
</feature>